<sequence length="183" mass="19326">MHTIETFAELDDELATVDSTPRALAAVALALHTVQEVVHAWSGKPDRGGCLCRVADELGDAREIVARVVGSAADTVVPLPGGDPAGVPIAGAARVLGRAAKVLTLLARQGVAGNPCAHWARLAPAERRACAAAWAIVFRNLIRLRAAEESATWSGRPHRHAPAIPQRRRRGSARVVPFPARLA</sequence>
<comment type="caution">
    <text evidence="1">The sequence shown here is derived from an EMBL/GenBank/DDBJ whole genome shotgun (WGS) entry which is preliminary data.</text>
</comment>
<dbReference type="RefSeq" id="WP_078974931.1">
    <property type="nucleotide sequence ID" value="NZ_MWQN01000001.1"/>
</dbReference>
<reference evidence="1 2" key="1">
    <citation type="submission" date="2017-03" db="EMBL/GenBank/DDBJ databases">
        <title>Draft genome sequence of Streptomyces scabrisporus NF3, endophyte isolated from Amphipterygium adstringens.</title>
        <authorList>
            <person name="Vazquez M."/>
            <person name="Ceapa C.D."/>
            <person name="Rodriguez Luna D."/>
            <person name="Sanchez Esquivel S."/>
        </authorList>
    </citation>
    <scope>NUCLEOTIDE SEQUENCE [LARGE SCALE GENOMIC DNA]</scope>
    <source>
        <strain evidence="1 2">NF3</strain>
    </source>
</reference>
<dbReference type="Proteomes" id="UP000190037">
    <property type="component" value="Unassembled WGS sequence"/>
</dbReference>
<dbReference type="OrthoDB" id="4350479at2"/>
<evidence type="ECO:0000313" key="2">
    <source>
        <dbReference type="Proteomes" id="UP000190037"/>
    </source>
</evidence>
<evidence type="ECO:0000313" key="1">
    <source>
        <dbReference type="EMBL" id="OPC80677.1"/>
    </source>
</evidence>
<protein>
    <submittedName>
        <fullName evidence="1">Uncharacterized protein</fullName>
    </submittedName>
</protein>
<keyword evidence="2" id="KW-1185">Reference proteome</keyword>
<organism evidence="1 2">
    <name type="scientific">Embleya scabrispora</name>
    <dbReference type="NCBI Taxonomy" id="159449"/>
    <lineage>
        <taxon>Bacteria</taxon>
        <taxon>Bacillati</taxon>
        <taxon>Actinomycetota</taxon>
        <taxon>Actinomycetes</taxon>
        <taxon>Kitasatosporales</taxon>
        <taxon>Streptomycetaceae</taxon>
        <taxon>Embleya</taxon>
    </lineage>
</organism>
<proteinExistence type="predicted"/>
<dbReference type="AlphaFoldDB" id="A0A1T3NUZ3"/>
<dbReference type="EMBL" id="MWQN01000001">
    <property type="protein sequence ID" value="OPC80677.1"/>
    <property type="molecule type" value="Genomic_DNA"/>
</dbReference>
<name>A0A1T3NUZ3_9ACTN</name>
<gene>
    <name evidence="1" type="ORF">B4N89_06635</name>
</gene>
<accession>A0A1T3NUZ3</accession>